<feature type="region of interest" description="Disordered" evidence="2">
    <location>
        <begin position="293"/>
        <end position="323"/>
    </location>
</feature>
<proteinExistence type="predicted"/>
<dbReference type="AlphaFoldDB" id="A0AB34JCL8"/>
<reference evidence="5 6" key="1">
    <citation type="journal article" date="2024" name="Science">
        <title>Giant polyketide synthase enzymes in the biosynthesis of giant marine polyether toxins.</title>
        <authorList>
            <person name="Fallon T.R."/>
            <person name="Shende V.V."/>
            <person name="Wierzbicki I.H."/>
            <person name="Pendleton A.L."/>
            <person name="Watervoot N.F."/>
            <person name="Auber R.P."/>
            <person name="Gonzalez D.J."/>
            <person name="Wisecaver J.H."/>
            <person name="Moore B.S."/>
        </authorList>
    </citation>
    <scope>NUCLEOTIDE SEQUENCE [LARGE SCALE GENOMIC DNA]</scope>
    <source>
        <strain evidence="5 6">12B1</strain>
    </source>
</reference>
<feature type="domain" description="Saposin B-type" evidence="4">
    <location>
        <begin position="179"/>
        <end position="280"/>
    </location>
</feature>
<accession>A0AB34JCL8</accession>
<evidence type="ECO:0000256" key="2">
    <source>
        <dbReference type="SAM" id="MobiDB-lite"/>
    </source>
</evidence>
<keyword evidence="1" id="KW-1015">Disulfide bond</keyword>
<feature type="chain" id="PRO_5044286874" description="Saposin B-type domain-containing protein" evidence="3">
    <location>
        <begin position="23"/>
        <end position="323"/>
    </location>
</feature>
<protein>
    <recommendedName>
        <fullName evidence="4">Saposin B-type domain-containing protein</fullName>
    </recommendedName>
</protein>
<feature type="signal peptide" evidence="3">
    <location>
        <begin position="1"/>
        <end position="22"/>
    </location>
</feature>
<dbReference type="EMBL" id="JBGBPQ010000010">
    <property type="protein sequence ID" value="KAL1518439.1"/>
    <property type="molecule type" value="Genomic_DNA"/>
</dbReference>
<dbReference type="Proteomes" id="UP001515480">
    <property type="component" value="Unassembled WGS sequence"/>
</dbReference>
<gene>
    <name evidence="5" type="ORF">AB1Y20_002731</name>
</gene>
<evidence type="ECO:0000256" key="3">
    <source>
        <dbReference type="SAM" id="SignalP"/>
    </source>
</evidence>
<name>A0AB34JCL8_PRYPA</name>
<comment type="caution">
    <text evidence="5">The sequence shown here is derived from an EMBL/GenBank/DDBJ whole genome shotgun (WGS) entry which is preliminary data.</text>
</comment>
<organism evidence="5 6">
    <name type="scientific">Prymnesium parvum</name>
    <name type="common">Toxic golden alga</name>
    <dbReference type="NCBI Taxonomy" id="97485"/>
    <lineage>
        <taxon>Eukaryota</taxon>
        <taxon>Haptista</taxon>
        <taxon>Haptophyta</taxon>
        <taxon>Prymnesiophyceae</taxon>
        <taxon>Prymnesiales</taxon>
        <taxon>Prymnesiaceae</taxon>
        <taxon>Prymnesium</taxon>
    </lineage>
</organism>
<evidence type="ECO:0000313" key="6">
    <source>
        <dbReference type="Proteomes" id="UP001515480"/>
    </source>
</evidence>
<dbReference type="PROSITE" id="PS50015">
    <property type="entry name" value="SAP_B"/>
    <property type="match status" value="1"/>
</dbReference>
<keyword evidence="6" id="KW-1185">Reference proteome</keyword>
<evidence type="ECO:0000313" key="5">
    <source>
        <dbReference type="EMBL" id="KAL1518439.1"/>
    </source>
</evidence>
<dbReference type="InterPro" id="IPR008139">
    <property type="entry name" value="SaposinB_dom"/>
</dbReference>
<evidence type="ECO:0000256" key="1">
    <source>
        <dbReference type="ARBA" id="ARBA00023157"/>
    </source>
</evidence>
<sequence length="323" mass="35574">MGAVSRRGVALLALLAPPSALARGAKPSCAMCMLLQEAVQRSLRLNVSRLASGQAGGEAAGLELPVRDVVKELCDSEAWRAQRYHERFDKACRKLIGDPDKDIAQKKVPKDTFRFTLYHWRNPAFSSEATELQRIYGRDPTFALRMKRQVCGHSGGLTLNACEEEELPPAAWDEGACVVRHACEMCRAIVASAFGVVQQSRERPRVGGGTDYERLADRLALVCEEMPMRYPVKDVAEALERCQDMWEEHASAFLHLAVDRSEGYAVGLCSQRIGSCPAEMTLKQLYRLVPRKSNSTNAAAEADSSERADPAPPMPPSTGKQEL</sequence>
<keyword evidence="3" id="KW-0732">Signal</keyword>
<evidence type="ECO:0000259" key="4">
    <source>
        <dbReference type="PROSITE" id="PS50015"/>
    </source>
</evidence>